<accession>A0ABT7YQ28</accession>
<name>A0ABT7YQ28_9ACTN</name>
<keyword evidence="2" id="KW-0732">Signal</keyword>
<dbReference type="RefSeq" id="WP_289957643.1">
    <property type="nucleotide sequence ID" value="NZ_JAUEMJ010000003.1"/>
</dbReference>
<comment type="caution">
    <text evidence="3">The sequence shown here is derived from an EMBL/GenBank/DDBJ whole genome shotgun (WGS) entry which is preliminary data.</text>
</comment>
<dbReference type="Pfam" id="PF09683">
    <property type="entry name" value="Lactococcin_972"/>
    <property type="match status" value="1"/>
</dbReference>
<organism evidence="3 4">
    <name type="scientific">Glycomyces tritici</name>
    <dbReference type="NCBI Taxonomy" id="2665176"/>
    <lineage>
        <taxon>Bacteria</taxon>
        <taxon>Bacillati</taxon>
        <taxon>Actinomycetota</taxon>
        <taxon>Actinomycetes</taxon>
        <taxon>Glycomycetales</taxon>
        <taxon>Glycomycetaceae</taxon>
        <taxon>Glycomyces</taxon>
    </lineage>
</organism>
<protein>
    <submittedName>
        <fullName evidence="3">Lactococcin 972 family bacteriocin</fullName>
    </submittedName>
</protein>
<dbReference type="InterPro" id="IPR006540">
    <property type="entry name" value="Lactococcin_972"/>
</dbReference>
<feature type="region of interest" description="Disordered" evidence="1">
    <location>
        <begin position="127"/>
        <end position="148"/>
    </location>
</feature>
<dbReference type="Gene3D" id="2.60.40.2850">
    <property type="match status" value="1"/>
</dbReference>
<evidence type="ECO:0000256" key="1">
    <source>
        <dbReference type="SAM" id="MobiDB-lite"/>
    </source>
</evidence>
<feature type="chain" id="PRO_5047256748" evidence="2">
    <location>
        <begin position="29"/>
        <end position="148"/>
    </location>
</feature>
<sequence>MQRTTRSVLVVLAAATMLLTGTATTAHAAAPRFVQESVVCKDVDGGTWCQGTASGSNWWSTKCISNYYHPTNRHSSTAIMGGGSMRGVAEAGQWSYAETEAGTAHTCYTKYNPDFQAALTEVAGRPADYKGDAARGPRPLQACSAPSR</sequence>
<dbReference type="EMBL" id="JAUEMJ010000003">
    <property type="protein sequence ID" value="MDN3240725.1"/>
    <property type="molecule type" value="Genomic_DNA"/>
</dbReference>
<gene>
    <name evidence="3" type="ORF">QWI33_13395</name>
</gene>
<dbReference type="Proteomes" id="UP001171902">
    <property type="component" value="Unassembled WGS sequence"/>
</dbReference>
<feature type="signal peptide" evidence="2">
    <location>
        <begin position="1"/>
        <end position="28"/>
    </location>
</feature>
<evidence type="ECO:0000313" key="4">
    <source>
        <dbReference type="Proteomes" id="UP001171902"/>
    </source>
</evidence>
<keyword evidence="4" id="KW-1185">Reference proteome</keyword>
<proteinExistence type="predicted"/>
<evidence type="ECO:0000256" key="2">
    <source>
        <dbReference type="SAM" id="SignalP"/>
    </source>
</evidence>
<evidence type="ECO:0000313" key="3">
    <source>
        <dbReference type="EMBL" id="MDN3240725.1"/>
    </source>
</evidence>
<reference evidence="3" key="1">
    <citation type="submission" date="2023-06" db="EMBL/GenBank/DDBJ databases">
        <title>Gycomyces niveus sp.nov., a novel actinomycete isolated from soil in Shouguang.</title>
        <authorList>
            <person name="Yang X."/>
            <person name="Zhao J."/>
        </authorList>
    </citation>
    <scope>NUCLEOTIDE SEQUENCE</scope>
    <source>
        <strain evidence="3">NEAU C2</strain>
    </source>
</reference>